<comment type="caution">
    <text evidence="5">The sequence shown here is derived from an EMBL/GenBank/DDBJ whole genome shotgun (WGS) entry which is preliminary data.</text>
</comment>
<evidence type="ECO:0000256" key="2">
    <source>
        <dbReference type="ARBA" id="ARBA00022884"/>
    </source>
</evidence>
<dbReference type="GO" id="GO:0000049">
    <property type="term" value="F:tRNA binding"/>
    <property type="evidence" value="ECO:0007669"/>
    <property type="project" value="UniProtKB-UniRule"/>
</dbReference>
<dbReference type="SUPFAM" id="SSF50249">
    <property type="entry name" value="Nucleic acid-binding proteins"/>
    <property type="match status" value="1"/>
</dbReference>
<dbReference type="Gene3D" id="2.40.50.140">
    <property type="entry name" value="Nucleic acid-binding proteins"/>
    <property type="match status" value="1"/>
</dbReference>
<accession>A0A2J0KRT7</accession>
<protein>
    <recommendedName>
        <fullName evidence="4">tRNA-binding domain-containing protein</fullName>
    </recommendedName>
</protein>
<gene>
    <name evidence="5" type="ORF">COS99_06295</name>
</gene>
<dbReference type="Proteomes" id="UP000230052">
    <property type="component" value="Unassembled WGS sequence"/>
</dbReference>
<evidence type="ECO:0000256" key="1">
    <source>
        <dbReference type="ARBA" id="ARBA00022555"/>
    </source>
</evidence>
<name>A0A2J0KRT7_9BACT</name>
<keyword evidence="2 3" id="KW-0694">RNA-binding</keyword>
<dbReference type="Pfam" id="PF01588">
    <property type="entry name" value="tRNA_bind"/>
    <property type="match status" value="1"/>
</dbReference>
<dbReference type="InterPro" id="IPR012340">
    <property type="entry name" value="NA-bd_OB-fold"/>
</dbReference>
<dbReference type="EMBL" id="PEWV01000062">
    <property type="protein sequence ID" value="PIU41302.1"/>
    <property type="molecule type" value="Genomic_DNA"/>
</dbReference>
<dbReference type="PANTHER" id="PTHR11586">
    <property type="entry name" value="TRNA-AMINOACYLATION COFACTOR ARC1 FAMILY MEMBER"/>
    <property type="match status" value="1"/>
</dbReference>
<keyword evidence="1 3" id="KW-0820">tRNA-binding</keyword>
<proteinExistence type="predicted"/>
<dbReference type="InterPro" id="IPR002547">
    <property type="entry name" value="tRNA-bd_dom"/>
</dbReference>
<dbReference type="InterPro" id="IPR051270">
    <property type="entry name" value="Tyrosine-tRNA_ligase_regulator"/>
</dbReference>
<organism evidence="5 6">
    <name type="scientific">Candidatus Aquitaenariimonas noxiae</name>
    <dbReference type="NCBI Taxonomy" id="1974741"/>
    <lineage>
        <taxon>Bacteria</taxon>
        <taxon>Pseudomonadati</taxon>
        <taxon>Candidatus Omnitrophota</taxon>
        <taxon>Candidatus Aquitaenariimonas</taxon>
    </lineage>
</organism>
<dbReference type="PANTHER" id="PTHR11586:SF37">
    <property type="entry name" value="TRNA-BINDING DOMAIN-CONTAINING PROTEIN"/>
    <property type="match status" value="1"/>
</dbReference>
<evidence type="ECO:0000259" key="4">
    <source>
        <dbReference type="PROSITE" id="PS50886"/>
    </source>
</evidence>
<feature type="domain" description="TRNA-binding" evidence="4">
    <location>
        <begin position="6"/>
        <end position="106"/>
    </location>
</feature>
<dbReference type="AlphaFoldDB" id="A0A2J0KRT7"/>
<evidence type="ECO:0000313" key="5">
    <source>
        <dbReference type="EMBL" id="PIU41302.1"/>
    </source>
</evidence>
<reference evidence="5 6" key="1">
    <citation type="submission" date="2017-09" db="EMBL/GenBank/DDBJ databases">
        <title>Depth-based differentiation of microbial function through sediment-hosted aquifers and enrichment of novel symbionts in the deep terrestrial subsurface.</title>
        <authorList>
            <person name="Probst A.J."/>
            <person name="Ladd B."/>
            <person name="Jarett J.K."/>
            <person name="Geller-Mcgrath D.E."/>
            <person name="Sieber C.M."/>
            <person name="Emerson J.B."/>
            <person name="Anantharaman K."/>
            <person name="Thomas B.C."/>
            <person name="Malmstrom R."/>
            <person name="Stieglmeier M."/>
            <person name="Klingl A."/>
            <person name="Woyke T."/>
            <person name="Ryan C.M."/>
            <person name="Banfield J.F."/>
        </authorList>
    </citation>
    <scope>NUCLEOTIDE SEQUENCE [LARGE SCALE GENOMIC DNA]</scope>
    <source>
        <strain evidence="5">CG07_land_8_20_14_0_80_42_15</strain>
    </source>
</reference>
<dbReference type="PROSITE" id="PS50886">
    <property type="entry name" value="TRBD"/>
    <property type="match status" value="1"/>
</dbReference>
<sequence>MISFEDFKKLEIKIAEIKDVKLHPNADKLYVITIDVGGLQKEIIAGIKEFYSQSELIGKKVVVLNNLEPVKIRGVESSAMLLVAKDAKTLGILIPDRSVDVGSPVS</sequence>
<evidence type="ECO:0000313" key="6">
    <source>
        <dbReference type="Proteomes" id="UP000230052"/>
    </source>
</evidence>
<evidence type="ECO:0000256" key="3">
    <source>
        <dbReference type="PROSITE-ProRule" id="PRU00209"/>
    </source>
</evidence>